<keyword evidence="4" id="KW-0349">Heme</keyword>
<reference evidence="5" key="1">
    <citation type="submission" date="2023-06" db="EMBL/GenBank/DDBJ databases">
        <authorList>
            <consortium name="Lawrence Berkeley National Laboratory"/>
            <person name="Ahrendt S."/>
            <person name="Sahu N."/>
            <person name="Indic B."/>
            <person name="Wong-Bajracharya J."/>
            <person name="Merenyi Z."/>
            <person name="Ke H.-M."/>
            <person name="Monk M."/>
            <person name="Kocsube S."/>
            <person name="Drula E."/>
            <person name="Lipzen A."/>
            <person name="Balint B."/>
            <person name="Henrissat B."/>
            <person name="Andreopoulos B."/>
            <person name="Martin F.M."/>
            <person name="Harder C.B."/>
            <person name="Rigling D."/>
            <person name="Ford K.L."/>
            <person name="Foster G.D."/>
            <person name="Pangilinan J."/>
            <person name="Papanicolaou A."/>
            <person name="Barry K."/>
            <person name="LaButti K."/>
            <person name="Viragh M."/>
            <person name="Koriabine M."/>
            <person name="Yan M."/>
            <person name="Riley R."/>
            <person name="Champramary S."/>
            <person name="Plett K.L."/>
            <person name="Tsai I.J."/>
            <person name="Slot J."/>
            <person name="Sipos G."/>
            <person name="Plett J."/>
            <person name="Nagy L.G."/>
            <person name="Grigoriev I.V."/>
        </authorList>
    </citation>
    <scope>NUCLEOTIDE SEQUENCE</scope>
    <source>
        <strain evidence="5">ICMP 16352</strain>
    </source>
</reference>
<dbReference type="Pfam" id="PF01231">
    <property type="entry name" value="IDO"/>
    <property type="match status" value="1"/>
</dbReference>
<evidence type="ECO:0000256" key="2">
    <source>
        <dbReference type="ARBA" id="ARBA00022723"/>
    </source>
</evidence>
<evidence type="ECO:0000313" key="5">
    <source>
        <dbReference type="EMBL" id="KAK0485042.1"/>
    </source>
</evidence>
<dbReference type="Proteomes" id="UP001175227">
    <property type="component" value="Unassembled WGS sequence"/>
</dbReference>
<comment type="caution">
    <text evidence="5">The sequence shown here is derived from an EMBL/GenBank/DDBJ whole genome shotgun (WGS) entry which is preliminary data.</text>
</comment>
<keyword evidence="2 4" id="KW-0479">Metal-binding</keyword>
<keyword evidence="6" id="KW-1185">Reference proteome</keyword>
<dbReference type="InterPro" id="IPR037217">
    <property type="entry name" value="Trp/Indoleamine_2_3_dOase-like"/>
</dbReference>
<dbReference type="GO" id="GO:0019441">
    <property type="term" value="P:L-tryptophan catabolic process to kynurenine"/>
    <property type="evidence" value="ECO:0007669"/>
    <property type="project" value="InterPro"/>
</dbReference>
<proteinExistence type="inferred from homology"/>
<dbReference type="GO" id="GO:0005737">
    <property type="term" value="C:cytoplasm"/>
    <property type="evidence" value="ECO:0007669"/>
    <property type="project" value="TreeGrafter"/>
</dbReference>
<dbReference type="Gene3D" id="1.20.58.480">
    <property type="match status" value="1"/>
</dbReference>
<dbReference type="SUPFAM" id="SSF140959">
    <property type="entry name" value="Indolic compounds 2,3-dioxygenase-like"/>
    <property type="match status" value="1"/>
</dbReference>
<keyword evidence="3 4" id="KW-0408">Iron</keyword>
<dbReference type="GO" id="GO:0033754">
    <property type="term" value="F:indoleamine 2,3-dioxygenase activity"/>
    <property type="evidence" value="ECO:0007669"/>
    <property type="project" value="TreeGrafter"/>
</dbReference>
<evidence type="ECO:0000313" key="6">
    <source>
        <dbReference type="Proteomes" id="UP001175227"/>
    </source>
</evidence>
<organism evidence="5 6">
    <name type="scientific">Armillaria novae-zelandiae</name>
    <dbReference type="NCBI Taxonomy" id="153914"/>
    <lineage>
        <taxon>Eukaryota</taxon>
        <taxon>Fungi</taxon>
        <taxon>Dikarya</taxon>
        <taxon>Basidiomycota</taxon>
        <taxon>Agaricomycotina</taxon>
        <taxon>Agaricomycetes</taxon>
        <taxon>Agaricomycetidae</taxon>
        <taxon>Agaricales</taxon>
        <taxon>Marasmiineae</taxon>
        <taxon>Physalacriaceae</taxon>
        <taxon>Armillaria</taxon>
    </lineage>
</organism>
<dbReference type="PANTHER" id="PTHR28657">
    <property type="entry name" value="INDOLEAMINE 2,3-DIOXYGENASE"/>
    <property type="match status" value="1"/>
</dbReference>
<dbReference type="GO" id="GO:0046872">
    <property type="term" value="F:metal ion binding"/>
    <property type="evidence" value="ECO:0007669"/>
    <property type="project" value="UniProtKB-KW"/>
</dbReference>
<feature type="binding site" description="proximal binding residue" evidence="4">
    <location>
        <position position="353"/>
    </location>
    <ligand>
        <name>heme b</name>
        <dbReference type="ChEBI" id="CHEBI:60344"/>
    </ligand>
    <ligandPart>
        <name>Fe</name>
        <dbReference type="ChEBI" id="CHEBI:18248"/>
    </ligandPart>
</feature>
<evidence type="ECO:0000256" key="3">
    <source>
        <dbReference type="ARBA" id="ARBA00023004"/>
    </source>
</evidence>
<dbReference type="AlphaFoldDB" id="A0AA39PIS4"/>
<protein>
    <submittedName>
        <fullName evidence="5">Indoleamine 2,3-dioxygenase</fullName>
    </submittedName>
</protein>
<dbReference type="GO" id="GO:0034354">
    <property type="term" value="P:'de novo' NAD+ biosynthetic process from L-tryptophan"/>
    <property type="evidence" value="ECO:0007669"/>
    <property type="project" value="TreeGrafter"/>
</dbReference>
<gene>
    <name evidence="5" type="ORF">IW261DRAFT_875591</name>
</gene>
<dbReference type="EMBL" id="JAUEPR010000005">
    <property type="protein sequence ID" value="KAK0485042.1"/>
    <property type="molecule type" value="Genomic_DNA"/>
</dbReference>
<accession>A0AA39PIS4</accession>
<evidence type="ECO:0000256" key="1">
    <source>
        <dbReference type="ARBA" id="ARBA00007119"/>
    </source>
</evidence>
<dbReference type="PANTHER" id="PTHR28657:SF5">
    <property type="entry name" value="INDOLEAMINE 2,3-DIOXYGENASE"/>
    <property type="match status" value="1"/>
</dbReference>
<dbReference type="GO" id="GO:0020037">
    <property type="term" value="F:heme binding"/>
    <property type="evidence" value="ECO:0007669"/>
    <property type="project" value="InterPro"/>
</dbReference>
<sequence length="403" mass="45148">MDTALIRLEDFGISPDTGFLGSQPHVHLTGEWKIWEDLLEDAMKRRLVLGENAACSEPTLMESARWRTRVCEAPRLSAAALDNPVPVLRRVHHVLSFILHFYVHTLSPETAIYIPPSLAIPLANVSDVLDLPPVITYSDLVLYNWTTDSTSNIYFPSVFSGTADEQAFYRTSAIIELRGVEALDLIRQILDNIRISAPAVQITKALANMTILINDFKMVLLDLRKDCDPEVYYQEVRPWLRGEDSLPRKWTFQGLAGDSGEAFKELSGPSAGQSTLIHALDIFFGVNNHLTNGSTSLFGRMQRYMPQEHRRFLDCLSSAPRPLRDFIKESNDRKLTDAYNSAVSALKAFRDSHLIIATLYIVVPASRKRASKEVDYVGTGGTGLVPFLKGVRDRTKESVLPTE</sequence>
<comment type="similarity">
    <text evidence="1">Belongs to the indoleamine 2,3-dioxygenase family.</text>
</comment>
<dbReference type="InterPro" id="IPR000898">
    <property type="entry name" value="Indolamine_dOase"/>
</dbReference>
<name>A0AA39PIS4_9AGAR</name>
<evidence type="ECO:0000256" key="4">
    <source>
        <dbReference type="PIRSR" id="PIRSR600898-1"/>
    </source>
</evidence>